<dbReference type="InterPro" id="IPR022441">
    <property type="entry name" value="Para_beta_helix_rpt-2"/>
</dbReference>
<gene>
    <name evidence="3" type="ORF">CW751_05955</name>
</gene>
<dbReference type="SMART" id="SM00710">
    <property type="entry name" value="PbH1"/>
    <property type="match status" value="10"/>
</dbReference>
<dbReference type="SUPFAM" id="SSF51126">
    <property type="entry name" value="Pectin lyase-like"/>
    <property type="match status" value="1"/>
</dbReference>
<evidence type="ECO:0000256" key="1">
    <source>
        <dbReference type="SAM" id="SignalP"/>
    </source>
</evidence>
<dbReference type="AlphaFoldDB" id="A0A2I0R3H0"/>
<dbReference type="InterPro" id="IPR011050">
    <property type="entry name" value="Pectin_lyase_fold/virulence"/>
</dbReference>
<dbReference type="NCBIfam" id="TIGR04247">
    <property type="entry name" value="NosD_copper_fam"/>
    <property type="match status" value="1"/>
</dbReference>
<dbReference type="InterPro" id="IPR026464">
    <property type="entry name" value="NosD_copper_fam"/>
</dbReference>
<organism evidence="3 4">
    <name type="scientific">Brumimicrobium salinarum</name>
    <dbReference type="NCBI Taxonomy" id="2058658"/>
    <lineage>
        <taxon>Bacteria</taxon>
        <taxon>Pseudomonadati</taxon>
        <taxon>Bacteroidota</taxon>
        <taxon>Flavobacteriia</taxon>
        <taxon>Flavobacteriales</taxon>
        <taxon>Crocinitomicaceae</taxon>
        <taxon>Brumimicrobium</taxon>
    </lineage>
</organism>
<dbReference type="RefSeq" id="WP_101334085.1">
    <property type="nucleotide sequence ID" value="NZ_PJNI01000005.1"/>
</dbReference>
<dbReference type="NCBIfam" id="TIGR03804">
    <property type="entry name" value="para_beta_helix"/>
    <property type="match status" value="1"/>
</dbReference>
<comment type="caution">
    <text evidence="3">The sequence shown here is derived from an EMBL/GenBank/DDBJ whole genome shotgun (WGS) entry which is preliminary data.</text>
</comment>
<evidence type="ECO:0000259" key="2">
    <source>
        <dbReference type="Pfam" id="PF05048"/>
    </source>
</evidence>
<feature type="chain" id="PRO_5014136244" evidence="1">
    <location>
        <begin position="25"/>
        <end position="414"/>
    </location>
</feature>
<evidence type="ECO:0000313" key="4">
    <source>
        <dbReference type="Proteomes" id="UP000236654"/>
    </source>
</evidence>
<dbReference type="InterPro" id="IPR012334">
    <property type="entry name" value="Pectin_lyas_fold"/>
</dbReference>
<feature type="signal peptide" evidence="1">
    <location>
        <begin position="1"/>
        <end position="24"/>
    </location>
</feature>
<dbReference type="Pfam" id="PF05048">
    <property type="entry name" value="NosD"/>
    <property type="match status" value="1"/>
</dbReference>
<dbReference type="Gene3D" id="2.160.20.10">
    <property type="entry name" value="Single-stranded right-handed beta-helix, Pectin lyase-like"/>
    <property type="match status" value="1"/>
</dbReference>
<dbReference type="InterPro" id="IPR006626">
    <property type="entry name" value="PbH1"/>
</dbReference>
<protein>
    <submittedName>
        <fullName evidence="3">Nitrous oxide reductase family maturation protein NosD</fullName>
    </submittedName>
</protein>
<feature type="domain" description="Periplasmic copper-binding protein NosD beta helix" evidence="2">
    <location>
        <begin position="149"/>
        <end position="347"/>
    </location>
</feature>
<dbReference type="EMBL" id="PJNI01000005">
    <property type="protein sequence ID" value="PKR81125.1"/>
    <property type="molecule type" value="Genomic_DNA"/>
</dbReference>
<dbReference type="Proteomes" id="UP000236654">
    <property type="component" value="Unassembled WGS sequence"/>
</dbReference>
<dbReference type="OrthoDB" id="9767990at2"/>
<dbReference type="InterPro" id="IPR007742">
    <property type="entry name" value="NosD_dom"/>
</dbReference>
<reference evidence="3 4" key="1">
    <citation type="submission" date="2017-12" db="EMBL/GenBank/DDBJ databases">
        <title>The draft genome sequence of Brumimicrobium saltpan LHR20.</title>
        <authorList>
            <person name="Do Z.-J."/>
            <person name="Luo H.-R."/>
        </authorList>
    </citation>
    <scope>NUCLEOTIDE SEQUENCE [LARGE SCALE GENOMIC DNA]</scope>
    <source>
        <strain evidence="3 4">LHR20</strain>
    </source>
</reference>
<keyword evidence="1" id="KW-0732">Signal</keyword>
<sequence>MQKAAQYSLLLLFVFSSHFSSVFSQIEVCKTCPIKTIKEGIKQAKPHQKVTVKAGVYKEHMILIDKPITLFTNEKVTIDGEDKDDIIQVLADSVTIDGFKIINVGSSHVTDYSAIRVDRSKHFLIQNIELRNIFFGIMLAKAKHGTIRNVNVYGDAVHQHSSGNAIHLWHSNHILIEHNTLVKSRDGIYLEFSDDCIISNNLSKDNLRYGLHFMFSNRDEYRNNTFENNGAGVAVMFSKEIQMHDNHFQFNWGSASYGLLLKEINDADIVGNTFEQNTIGINVEGTNRINYKNNTFKRNGWAIKVNGACYENVFTQNNFLYNSFDVSYNSKMNNNSFNENFWSGYTGYDLDDNGFGDIPYRPVKLFSYVVNRTPNTIILMRSLFVDIIDFSESVSPAFTPDNLMDERPLMKQVK</sequence>
<evidence type="ECO:0000313" key="3">
    <source>
        <dbReference type="EMBL" id="PKR81125.1"/>
    </source>
</evidence>
<accession>A0A2I0R3H0</accession>
<proteinExistence type="predicted"/>
<keyword evidence="4" id="KW-1185">Reference proteome</keyword>
<name>A0A2I0R3H0_9FLAO</name>